<organism evidence="3">
    <name type="scientific">Amphimedon queenslandica</name>
    <name type="common">Sponge</name>
    <dbReference type="NCBI Taxonomy" id="400682"/>
    <lineage>
        <taxon>Eukaryota</taxon>
        <taxon>Metazoa</taxon>
        <taxon>Porifera</taxon>
        <taxon>Demospongiae</taxon>
        <taxon>Heteroscleromorpha</taxon>
        <taxon>Haplosclerida</taxon>
        <taxon>Niphatidae</taxon>
        <taxon>Amphimedon</taxon>
    </lineage>
</organism>
<feature type="transmembrane region" description="Helical" evidence="2">
    <location>
        <begin position="413"/>
        <end position="436"/>
    </location>
</feature>
<sequence>MRHNHKYGLWINGHLLPSTHINIIDTELVENRQNLIAACFSVLLNNITVTKSSSTGLVIISSVVSVENRLVFKNNKGVAGGGIAINSSSFVALSPSANLEFIDNHATYKGGGIYFDENWCQLTREQDSVSPIPLTLKDNTAGVAGNDIYGKIYDFNKLFNSTKNASTSSDANLFAFCDPNSKRITPQHIHEYDEIQYVFPGQALKYNVAFFGLSYNNLHSLTDGRVTLEMKGELVDRVTLEMKGELVDKYINHCSLIEYTPKWINYRRLDYGRHKIRFSAILSSTLKHYDITFILNECPIGFSVNSSGACDCSVSRENVTCDINTLDITHNGLLWIGTYHTSTPFNANETNPNACIINEDCLLYCSPNPVTFQFNHTDTQCVDNRGGRMCGSCREGYSLLMGSNKCGQCHNNYMMIGWIALFAVMGVLLVVLLIALNLTVSVGTLNGLLFYANIVKLYKPVFSRKGALPVLHQVISWINLDFGFEICFYNGDMVLVDESAHKPVYADLAIAAKGKRPQAAPRQEQPVSVSPPIPPPSAPDKYAAVNGNRKSTTQELIMDRLGGLDIPPPILPKPKP</sequence>
<keyword evidence="2" id="KW-0472">Membrane</keyword>
<protein>
    <submittedName>
        <fullName evidence="3">Uncharacterized protein</fullName>
    </submittedName>
</protein>
<dbReference type="OrthoDB" id="6761011at2759"/>
<evidence type="ECO:0000256" key="2">
    <source>
        <dbReference type="SAM" id="Phobius"/>
    </source>
</evidence>
<reference evidence="3" key="1">
    <citation type="submission" date="2017-05" db="UniProtKB">
        <authorList>
            <consortium name="EnsemblMetazoa"/>
        </authorList>
    </citation>
    <scope>IDENTIFICATION</scope>
</reference>
<proteinExistence type="predicted"/>
<keyword evidence="2" id="KW-1133">Transmembrane helix</keyword>
<accession>A0A1X7UWU7</accession>
<evidence type="ECO:0000313" key="3">
    <source>
        <dbReference type="EnsemblMetazoa" id="Aqu2.1.31852_001"/>
    </source>
</evidence>
<dbReference type="PANTHER" id="PTHR11319:SF35">
    <property type="entry name" value="OUTER MEMBRANE PROTEIN PMPC-RELATED"/>
    <property type="match status" value="1"/>
</dbReference>
<feature type="compositionally biased region" description="Pro residues" evidence="1">
    <location>
        <begin position="529"/>
        <end position="538"/>
    </location>
</feature>
<name>A0A1X7UWU7_AMPQE</name>
<dbReference type="PANTHER" id="PTHR11319">
    <property type="entry name" value="G PROTEIN-COUPLED RECEPTOR-RELATED"/>
    <property type="match status" value="1"/>
</dbReference>
<keyword evidence="2" id="KW-0812">Transmembrane</keyword>
<evidence type="ECO:0000256" key="1">
    <source>
        <dbReference type="SAM" id="MobiDB-lite"/>
    </source>
</evidence>
<dbReference type="EnsemblMetazoa" id="Aqu2.1.31852_001">
    <property type="protein sequence ID" value="Aqu2.1.31852_001"/>
    <property type="gene ID" value="Aqu2.1.31852"/>
</dbReference>
<feature type="region of interest" description="Disordered" evidence="1">
    <location>
        <begin position="517"/>
        <end position="546"/>
    </location>
</feature>
<dbReference type="InParanoid" id="A0A1X7UWU7"/>
<dbReference type="AlphaFoldDB" id="A0A1X7UWU7"/>